<dbReference type="PANTHER" id="PTHR42085:SF4">
    <property type="entry name" value="F-BOX DOMAIN-CONTAINING PROTEIN"/>
    <property type="match status" value="1"/>
</dbReference>
<name>A0A6A5US88_9PLEO</name>
<feature type="compositionally biased region" description="Low complexity" evidence="1">
    <location>
        <begin position="79"/>
        <end position="112"/>
    </location>
</feature>
<gene>
    <name evidence="2" type="ORF">BU23DRAFT_287805</name>
</gene>
<feature type="compositionally biased region" description="Basic residues" evidence="1">
    <location>
        <begin position="12"/>
        <end position="36"/>
    </location>
</feature>
<dbReference type="AlphaFoldDB" id="A0A6A5US88"/>
<feature type="compositionally biased region" description="Basic and acidic residues" evidence="1">
    <location>
        <begin position="47"/>
        <end position="66"/>
    </location>
</feature>
<evidence type="ECO:0000313" key="3">
    <source>
        <dbReference type="Proteomes" id="UP000800036"/>
    </source>
</evidence>
<evidence type="ECO:0000313" key="2">
    <source>
        <dbReference type="EMBL" id="KAF1967568.1"/>
    </source>
</evidence>
<dbReference type="OrthoDB" id="2951834at2759"/>
<accession>A0A6A5US88</accession>
<dbReference type="InterPro" id="IPR038883">
    <property type="entry name" value="AN11006-like"/>
</dbReference>
<keyword evidence="3" id="KW-1185">Reference proteome</keyword>
<proteinExistence type="predicted"/>
<evidence type="ECO:0000256" key="1">
    <source>
        <dbReference type="SAM" id="MobiDB-lite"/>
    </source>
</evidence>
<dbReference type="PANTHER" id="PTHR42085">
    <property type="entry name" value="F-BOX DOMAIN-CONTAINING PROTEIN"/>
    <property type="match status" value="1"/>
</dbReference>
<feature type="region of interest" description="Disordered" evidence="1">
    <location>
        <begin position="1"/>
        <end position="113"/>
    </location>
</feature>
<dbReference type="Proteomes" id="UP000800036">
    <property type="component" value="Unassembled WGS sequence"/>
</dbReference>
<protein>
    <submittedName>
        <fullName evidence="2">Uncharacterized protein</fullName>
    </submittedName>
</protein>
<organism evidence="2 3">
    <name type="scientific">Bimuria novae-zelandiae CBS 107.79</name>
    <dbReference type="NCBI Taxonomy" id="1447943"/>
    <lineage>
        <taxon>Eukaryota</taxon>
        <taxon>Fungi</taxon>
        <taxon>Dikarya</taxon>
        <taxon>Ascomycota</taxon>
        <taxon>Pezizomycotina</taxon>
        <taxon>Dothideomycetes</taxon>
        <taxon>Pleosporomycetidae</taxon>
        <taxon>Pleosporales</taxon>
        <taxon>Massarineae</taxon>
        <taxon>Didymosphaeriaceae</taxon>
        <taxon>Bimuria</taxon>
    </lineage>
</organism>
<dbReference type="EMBL" id="ML976730">
    <property type="protein sequence ID" value="KAF1967568.1"/>
    <property type="molecule type" value="Genomic_DNA"/>
</dbReference>
<reference evidence="2" key="1">
    <citation type="journal article" date="2020" name="Stud. Mycol.">
        <title>101 Dothideomycetes genomes: a test case for predicting lifestyles and emergence of pathogens.</title>
        <authorList>
            <person name="Haridas S."/>
            <person name="Albert R."/>
            <person name="Binder M."/>
            <person name="Bloem J."/>
            <person name="Labutti K."/>
            <person name="Salamov A."/>
            <person name="Andreopoulos B."/>
            <person name="Baker S."/>
            <person name="Barry K."/>
            <person name="Bills G."/>
            <person name="Bluhm B."/>
            <person name="Cannon C."/>
            <person name="Castanera R."/>
            <person name="Culley D."/>
            <person name="Daum C."/>
            <person name="Ezra D."/>
            <person name="Gonzalez J."/>
            <person name="Henrissat B."/>
            <person name="Kuo A."/>
            <person name="Liang C."/>
            <person name="Lipzen A."/>
            <person name="Lutzoni F."/>
            <person name="Magnuson J."/>
            <person name="Mondo S."/>
            <person name="Nolan M."/>
            <person name="Ohm R."/>
            <person name="Pangilinan J."/>
            <person name="Park H.-J."/>
            <person name="Ramirez L."/>
            <person name="Alfaro M."/>
            <person name="Sun H."/>
            <person name="Tritt A."/>
            <person name="Yoshinaga Y."/>
            <person name="Zwiers L.-H."/>
            <person name="Turgeon B."/>
            <person name="Goodwin S."/>
            <person name="Spatafora J."/>
            <person name="Crous P."/>
            <person name="Grigoriev I."/>
        </authorList>
    </citation>
    <scope>NUCLEOTIDE SEQUENCE</scope>
    <source>
        <strain evidence="2">CBS 107.79</strain>
    </source>
</reference>
<sequence length="407" mass="45848">MARESLVGVIYHRPHHHRQVKRKKPVKTTKPKKKKKTVGEDEDEVESREAAPDLDAREEALAKREAALSQGPGVEEANPEGVPVGDAGVAPADAPADAPAGAPGDGEAPAPELANVGDGMARMDRLLAQIPVLNNPHKPNLEGIPAEIRFQIYQYLLIAPDAELGPIERIHSKDRRNIPSPPTHRLPPDGAMRQVYPQIMRTNRRIYEESYSVLWGENLFSSDDETMLMDEEVPFRTSCQTAMEFLARYNTRVRDIRRLRMRVEVPAYNWETPFETDQPFFDALALAQIEGLQRLEVNLEYEMCLLREGYGRVAKGLFRMAVNWLEVVGRWTGNRSAALDVLVLRDTHTQNGWWGDDSDESDDSYDLYDQREIERTVEILRDYIETLLAGGDSSQGAGEDSEDSLFS</sequence>